<evidence type="ECO:0000313" key="1">
    <source>
        <dbReference type="EMBL" id="CAE8597491.1"/>
    </source>
</evidence>
<comment type="caution">
    <text evidence="1">The sequence shown here is derived from an EMBL/GenBank/DDBJ whole genome shotgun (WGS) entry which is preliminary data.</text>
</comment>
<dbReference type="Proteomes" id="UP000654075">
    <property type="component" value="Unassembled WGS sequence"/>
</dbReference>
<reference evidence="1" key="1">
    <citation type="submission" date="2021-02" db="EMBL/GenBank/DDBJ databases">
        <authorList>
            <person name="Dougan E. K."/>
            <person name="Rhodes N."/>
            <person name="Thang M."/>
            <person name="Chan C."/>
        </authorList>
    </citation>
    <scope>NUCLEOTIDE SEQUENCE</scope>
</reference>
<sequence>MLSDIAQALLCSNAQSLLSIEGLMALGRGGGWWQWPPAMMLWIWVLICAIEDPLVLSLALCLACVCRVTVTCPYVAERLCEPEALSATAILDLRESQKLPWEHRLLVTRASLAQTSMSLATESKASKRSSASVGQVAKLCGHASGGTALLAHNRSELTRFGVTASASASARSPYPNEILSLQRSNHCGSSYQVQLGTAPLKLKLKHQRWQEASEASGAGFSISGAIFKMMNDAPNAVVTKCVRMVHARKASIDEDCLRLVLAMGQVKDLPGMPRGILPQPESVRSTITNIAEQRGIRDRGKEAVNTFLETSFLKRVAILMPAVHPLVT</sequence>
<dbReference type="OrthoDB" id="428594at2759"/>
<protein>
    <submittedName>
        <fullName evidence="1">Uncharacterized protein</fullName>
    </submittedName>
</protein>
<keyword evidence="2" id="KW-1185">Reference proteome</keyword>
<gene>
    <name evidence="1" type="ORF">PGLA1383_LOCUS15935</name>
</gene>
<name>A0A813EF12_POLGL</name>
<dbReference type="EMBL" id="CAJNNV010009530">
    <property type="protein sequence ID" value="CAE8597491.1"/>
    <property type="molecule type" value="Genomic_DNA"/>
</dbReference>
<dbReference type="AlphaFoldDB" id="A0A813EF12"/>
<evidence type="ECO:0000313" key="2">
    <source>
        <dbReference type="Proteomes" id="UP000654075"/>
    </source>
</evidence>
<accession>A0A813EF12</accession>
<organism evidence="1 2">
    <name type="scientific">Polarella glacialis</name>
    <name type="common">Dinoflagellate</name>
    <dbReference type="NCBI Taxonomy" id="89957"/>
    <lineage>
        <taxon>Eukaryota</taxon>
        <taxon>Sar</taxon>
        <taxon>Alveolata</taxon>
        <taxon>Dinophyceae</taxon>
        <taxon>Suessiales</taxon>
        <taxon>Suessiaceae</taxon>
        <taxon>Polarella</taxon>
    </lineage>
</organism>
<proteinExistence type="predicted"/>